<feature type="domain" description="MyTH4" evidence="4">
    <location>
        <begin position="607"/>
        <end position="790"/>
    </location>
</feature>
<dbReference type="Gene3D" id="3.40.50.720">
    <property type="entry name" value="NAD(P)-binding Rossmann-like Domain"/>
    <property type="match status" value="1"/>
</dbReference>
<dbReference type="InterPro" id="IPR015814">
    <property type="entry name" value="Pgluconate_DH_NAD-bd_C"/>
</dbReference>
<dbReference type="SUPFAM" id="SSF48350">
    <property type="entry name" value="GTPase activation domain, GAP"/>
    <property type="match status" value="1"/>
</dbReference>
<dbReference type="InterPro" id="IPR036020">
    <property type="entry name" value="WW_dom_sf"/>
</dbReference>
<name>A0A1Q3EE85_LENED</name>
<organism evidence="5 6">
    <name type="scientific">Lentinula edodes</name>
    <name type="common">Shiitake mushroom</name>
    <name type="synonym">Lentinus edodes</name>
    <dbReference type="NCBI Taxonomy" id="5353"/>
    <lineage>
        <taxon>Eukaryota</taxon>
        <taxon>Fungi</taxon>
        <taxon>Dikarya</taxon>
        <taxon>Basidiomycota</taxon>
        <taxon>Agaricomycotina</taxon>
        <taxon>Agaricomycetes</taxon>
        <taxon>Agaricomycetidae</taxon>
        <taxon>Agaricales</taxon>
        <taxon>Marasmiineae</taxon>
        <taxon>Omphalotaceae</taxon>
        <taxon>Lentinula</taxon>
    </lineage>
</organism>
<dbReference type="PANTHER" id="PTHR45876:SF8">
    <property type="entry name" value="FI04035P"/>
    <property type="match status" value="1"/>
</dbReference>
<dbReference type="FunFam" id="1.10.555.10:FF:000045">
    <property type="entry name" value="RhoGAP domain containing protein"/>
    <property type="match status" value="1"/>
</dbReference>
<evidence type="ECO:0000259" key="4">
    <source>
        <dbReference type="PROSITE" id="PS51016"/>
    </source>
</evidence>
<feature type="compositionally biased region" description="Polar residues" evidence="1">
    <location>
        <begin position="386"/>
        <end position="405"/>
    </location>
</feature>
<feature type="domain" description="Rho-GAP" evidence="3">
    <location>
        <begin position="801"/>
        <end position="990"/>
    </location>
</feature>
<dbReference type="Gene3D" id="1.10.555.10">
    <property type="entry name" value="Rho GTPase activation protein"/>
    <property type="match status" value="1"/>
</dbReference>
<dbReference type="InterPro" id="IPR000857">
    <property type="entry name" value="MyTH4_dom"/>
</dbReference>
<dbReference type="InterPro" id="IPR008927">
    <property type="entry name" value="6-PGluconate_DH-like_C_sf"/>
</dbReference>
<evidence type="ECO:0000313" key="5">
    <source>
        <dbReference type="EMBL" id="GAW05533.1"/>
    </source>
</evidence>
<evidence type="ECO:0000259" key="3">
    <source>
        <dbReference type="PROSITE" id="PS50238"/>
    </source>
</evidence>
<feature type="compositionally biased region" description="Low complexity" evidence="1">
    <location>
        <begin position="461"/>
        <end position="479"/>
    </location>
</feature>
<keyword evidence="6" id="KW-1185">Reference proteome</keyword>
<feature type="compositionally biased region" description="Polar residues" evidence="1">
    <location>
        <begin position="344"/>
        <end position="366"/>
    </location>
</feature>
<sequence>MQILWFSSTAMRQSSSAIGFIDSGIIGGPPQDAYNPTFYASADDKDILLKFGRLSNFGLKISLLEEGAGIGDASALKMSYAGMTKGTTALFTTMILAAHASSPATAEALLHELGDSQPEFLRRITRTIPPMLPKAYRWVGEMEEIGSFPSGSSINGKPSDQSFNSLAPSPHKSSLRYRASRGPTTGLDDDQNARGENVWGAQFWITIIDPETQNSFYACPGTGEVSWDPPTGNFVLPPSDEGEWWELCDESRGGIPYYYQTKTGETVWERPTGFVIPLGILQNNALGRRLSNRFSQSIIDEASSKLAQIPERPSFRRSQTLPGSQDVTQTAHLSPNGKHASPSARKQSSSVRRSFSNELGRNSTNRLPPIPASPYSTDASVPPSPAVSQHSLSKLATIPRSKTPSGPSPNGYMSHNGSNSPTRARSKSSSYVSRKPAQPQSLNAALELLNTSQSENSNQGSSAKSSPTSPSSRSSTRETPPTPPSPQRTRIPSLPNTTGKHTGRNVSGITVAGKEISAPILNHAATMDMSPVKNRAAGKPIPVSPVVPLHPTPSTTLSTGIYPALPHDLASDILQFSESDYAKQYFSTHRSGFIFKRRIPVAQLVTWQKAPLSSPLLTLKGNLNRDAVKIFKVVQHIMGDREKERGLGVRAPSDYVSTVSPINSSTTSLGHSSSSSHNHVLEEERWLLGEGLTHGELRDEIYCQVMKQLSKNPNPESVFKGWQLLCVLLITFPPSKDFEVYLRSFIQTHLSHHEGRIDIMAKFSLRRLDVISKKGPRGKPPTISELETASDAAFNPSTFGESLDAIIRLQERNYPQQKVPIILPFLADGILALGGTKSEGIFRVPGDGDSVSELKLRIDRGYYNLEGADDPNVLASLMKLWLRELCEPLVPEEMYNECVTSSKDPEACVHIVKRLPTISRRVVLFVISFLQLFLDEKVQSVTKMTPANLALVMAPNILRCNSDSMSVVFTNAQYEQIFVYNLLLHLKCADIDTNYVPVHGLGAVQPSPAPRKSKSRVKPLQH</sequence>
<dbReference type="PROSITE" id="PS50020">
    <property type="entry name" value="WW_DOMAIN_2"/>
    <property type="match status" value="1"/>
</dbReference>
<proteinExistence type="predicted"/>
<reference evidence="5 6" key="2">
    <citation type="submission" date="2017-02" db="EMBL/GenBank/DDBJ databases">
        <title>A genome survey and senescence transcriptome analysis in Lentinula edodes.</title>
        <authorList>
            <person name="Sakamoto Y."/>
            <person name="Nakade K."/>
            <person name="Sato S."/>
            <person name="Yoshida Y."/>
            <person name="Miyazaki K."/>
            <person name="Natsume S."/>
            <person name="Konno N."/>
        </authorList>
    </citation>
    <scope>NUCLEOTIDE SEQUENCE [LARGE SCALE GENOMIC DNA]</scope>
    <source>
        <strain evidence="5 6">NBRC 111202</strain>
    </source>
</reference>
<dbReference type="InterPro" id="IPR000198">
    <property type="entry name" value="RhoGAP_dom"/>
</dbReference>
<dbReference type="Gene3D" id="1.10.1040.10">
    <property type="entry name" value="N-(1-d-carboxylethyl)-l-norvaline Dehydrogenase, domain 2"/>
    <property type="match status" value="1"/>
</dbReference>
<feature type="region of interest" description="Disordered" evidence="1">
    <location>
        <begin position="149"/>
        <end position="193"/>
    </location>
</feature>
<dbReference type="AlphaFoldDB" id="A0A1Q3EE85"/>
<dbReference type="PROSITE" id="PS51016">
    <property type="entry name" value="MYTH4"/>
    <property type="match status" value="1"/>
</dbReference>
<evidence type="ECO:0000256" key="1">
    <source>
        <dbReference type="SAM" id="MobiDB-lite"/>
    </source>
</evidence>
<dbReference type="InterPro" id="IPR038185">
    <property type="entry name" value="MyTH4_dom_sf"/>
</dbReference>
<dbReference type="InterPro" id="IPR001202">
    <property type="entry name" value="WW_dom"/>
</dbReference>
<dbReference type="SUPFAM" id="SSF51045">
    <property type="entry name" value="WW domain"/>
    <property type="match status" value="1"/>
</dbReference>
<protein>
    <submittedName>
        <fullName evidence="5">Rho gtpase-activating protein 39 isoform 2</fullName>
    </submittedName>
</protein>
<dbReference type="CDD" id="cd00201">
    <property type="entry name" value="WW"/>
    <property type="match status" value="1"/>
</dbReference>
<dbReference type="GO" id="GO:0005737">
    <property type="term" value="C:cytoplasm"/>
    <property type="evidence" value="ECO:0007669"/>
    <property type="project" value="TreeGrafter"/>
</dbReference>
<dbReference type="SMART" id="SM00324">
    <property type="entry name" value="RhoGAP"/>
    <property type="match status" value="1"/>
</dbReference>
<dbReference type="EMBL" id="BDGU01000257">
    <property type="protein sequence ID" value="GAW05533.1"/>
    <property type="molecule type" value="Genomic_DNA"/>
</dbReference>
<dbReference type="GO" id="GO:0007165">
    <property type="term" value="P:signal transduction"/>
    <property type="evidence" value="ECO:0007669"/>
    <property type="project" value="InterPro"/>
</dbReference>
<dbReference type="PANTHER" id="PTHR45876">
    <property type="entry name" value="FI04035P"/>
    <property type="match status" value="1"/>
</dbReference>
<feature type="compositionally biased region" description="Polar residues" evidence="1">
    <location>
        <begin position="494"/>
        <end position="507"/>
    </location>
</feature>
<dbReference type="Proteomes" id="UP000188533">
    <property type="component" value="Unassembled WGS sequence"/>
</dbReference>
<dbReference type="SUPFAM" id="SSF48179">
    <property type="entry name" value="6-phosphogluconate dehydrogenase C-terminal domain-like"/>
    <property type="match status" value="1"/>
</dbReference>
<dbReference type="Pfam" id="PF00784">
    <property type="entry name" value="MyTH4"/>
    <property type="match status" value="1"/>
</dbReference>
<feature type="compositionally biased region" description="Polar residues" evidence="1">
    <location>
        <begin position="316"/>
        <end position="333"/>
    </location>
</feature>
<gene>
    <name evidence="5" type="ORF">LENED_007396</name>
</gene>
<dbReference type="STRING" id="5353.A0A1Q3EE85"/>
<dbReference type="GO" id="GO:0005856">
    <property type="term" value="C:cytoskeleton"/>
    <property type="evidence" value="ECO:0007669"/>
    <property type="project" value="InterPro"/>
</dbReference>
<reference evidence="5 6" key="1">
    <citation type="submission" date="2016-08" db="EMBL/GenBank/DDBJ databases">
        <authorList>
            <consortium name="Lentinula edodes genome sequencing consortium"/>
            <person name="Sakamoto Y."/>
            <person name="Nakade K."/>
            <person name="Sato S."/>
            <person name="Yoshida Y."/>
            <person name="Miyazaki K."/>
            <person name="Natsume S."/>
            <person name="Konno N."/>
        </authorList>
    </citation>
    <scope>NUCLEOTIDE SEQUENCE [LARGE SCALE GENOMIC DNA]</scope>
    <source>
        <strain evidence="5 6">NBRC 111202</strain>
    </source>
</reference>
<dbReference type="GO" id="GO:0005096">
    <property type="term" value="F:GTPase activator activity"/>
    <property type="evidence" value="ECO:0007669"/>
    <property type="project" value="TreeGrafter"/>
</dbReference>
<feature type="domain" description="WW" evidence="2">
    <location>
        <begin position="245"/>
        <end position="273"/>
    </location>
</feature>
<dbReference type="Gene3D" id="1.25.40.530">
    <property type="entry name" value="MyTH4 domain"/>
    <property type="match status" value="1"/>
</dbReference>
<dbReference type="Pfam" id="PF00620">
    <property type="entry name" value="RhoGAP"/>
    <property type="match status" value="1"/>
</dbReference>
<feature type="compositionally biased region" description="Polar residues" evidence="1">
    <location>
        <begin position="149"/>
        <end position="167"/>
    </location>
</feature>
<accession>A0A1Q3EE85</accession>
<comment type="caution">
    <text evidence="5">The sequence shown here is derived from an EMBL/GenBank/DDBJ whole genome shotgun (WGS) entry which is preliminary data.</text>
</comment>
<dbReference type="Gene3D" id="2.20.70.10">
    <property type="match status" value="1"/>
</dbReference>
<feature type="compositionally biased region" description="Polar residues" evidence="1">
    <location>
        <begin position="411"/>
        <end position="439"/>
    </location>
</feature>
<feature type="region of interest" description="Disordered" evidence="1">
    <location>
        <begin position="452"/>
        <end position="507"/>
    </location>
</feature>
<dbReference type="SMART" id="SM00139">
    <property type="entry name" value="MyTH4"/>
    <property type="match status" value="1"/>
</dbReference>
<dbReference type="PROSITE" id="PS50238">
    <property type="entry name" value="RHOGAP"/>
    <property type="match status" value="1"/>
</dbReference>
<feature type="region of interest" description="Disordered" evidence="1">
    <location>
        <begin position="309"/>
        <end position="439"/>
    </location>
</feature>
<dbReference type="InterPro" id="IPR008936">
    <property type="entry name" value="Rho_GTPase_activation_prot"/>
</dbReference>
<dbReference type="InterPro" id="IPR013328">
    <property type="entry name" value="6PGD_dom2"/>
</dbReference>
<dbReference type="Pfam" id="PF09130">
    <property type="entry name" value="DUF1932"/>
    <property type="match status" value="1"/>
</dbReference>
<evidence type="ECO:0000313" key="6">
    <source>
        <dbReference type="Proteomes" id="UP000188533"/>
    </source>
</evidence>
<evidence type="ECO:0000259" key="2">
    <source>
        <dbReference type="PROSITE" id="PS50020"/>
    </source>
</evidence>